<evidence type="ECO:0000256" key="1">
    <source>
        <dbReference type="SAM" id="MobiDB-lite"/>
    </source>
</evidence>
<organism evidence="2 3">
    <name type="scientific">Pleurotus eryngii</name>
    <name type="common">Boletus of the steppes</name>
    <dbReference type="NCBI Taxonomy" id="5323"/>
    <lineage>
        <taxon>Eukaryota</taxon>
        <taxon>Fungi</taxon>
        <taxon>Dikarya</taxon>
        <taxon>Basidiomycota</taxon>
        <taxon>Agaricomycotina</taxon>
        <taxon>Agaricomycetes</taxon>
        <taxon>Agaricomycetidae</taxon>
        <taxon>Agaricales</taxon>
        <taxon>Pleurotineae</taxon>
        <taxon>Pleurotaceae</taxon>
        <taxon>Pleurotus</taxon>
    </lineage>
</organism>
<comment type="caution">
    <text evidence="2">The sequence shown here is derived from an EMBL/GenBank/DDBJ whole genome shotgun (WGS) entry which is preliminary data.</text>
</comment>
<evidence type="ECO:0000313" key="3">
    <source>
        <dbReference type="Proteomes" id="UP000807025"/>
    </source>
</evidence>
<gene>
    <name evidence="2" type="ORF">BDN71DRAFT_1507474</name>
</gene>
<name>A0A9P5ZVW9_PLEER</name>
<sequence>MSSTAGRRIPVSSTADSGLCRTCGPRRAGTSTFTDGREDLQGDPPRSRDGVEKASFALVGGDVVGEGDMYSVQSSGPRALGSRWSPRAAPRHSICLGGDPVGEYISFVEEMRLANTNYLTDGRNRLFLNANLRPRPSPYNRAGAQNDVQQDERRQAGGATKGSEARHGDDTTTNGRERTKGLLEETKVHVALADYVTANQSKGCFPWRGQRRTDSYAAYSTPSLDPGGSPWRTSRPSVKVLAPALRGPQVRHRPESAVEETGIRRPAVEDMRAVTTSTADAVPPKAGTPRPVTRTVVYDHSV</sequence>
<reference evidence="2" key="1">
    <citation type="submission" date="2020-11" db="EMBL/GenBank/DDBJ databases">
        <authorList>
            <consortium name="DOE Joint Genome Institute"/>
            <person name="Ahrendt S."/>
            <person name="Riley R."/>
            <person name="Andreopoulos W."/>
            <person name="Labutti K."/>
            <person name="Pangilinan J."/>
            <person name="Ruiz-Duenas F.J."/>
            <person name="Barrasa J.M."/>
            <person name="Sanchez-Garcia M."/>
            <person name="Camarero S."/>
            <person name="Miyauchi S."/>
            <person name="Serrano A."/>
            <person name="Linde D."/>
            <person name="Babiker R."/>
            <person name="Drula E."/>
            <person name="Ayuso-Fernandez I."/>
            <person name="Pacheco R."/>
            <person name="Padilla G."/>
            <person name="Ferreira P."/>
            <person name="Barriuso J."/>
            <person name="Kellner H."/>
            <person name="Castanera R."/>
            <person name="Alfaro M."/>
            <person name="Ramirez L."/>
            <person name="Pisabarro A.G."/>
            <person name="Kuo A."/>
            <person name="Tritt A."/>
            <person name="Lipzen A."/>
            <person name="He G."/>
            <person name="Yan M."/>
            <person name="Ng V."/>
            <person name="Cullen D."/>
            <person name="Martin F."/>
            <person name="Rosso M.-N."/>
            <person name="Henrissat B."/>
            <person name="Hibbett D."/>
            <person name="Martinez A.T."/>
            <person name="Grigoriev I.V."/>
        </authorList>
    </citation>
    <scope>NUCLEOTIDE SEQUENCE</scope>
    <source>
        <strain evidence="2">ATCC 90797</strain>
    </source>
</reference>
<keyword evidence="3" id="KW-1185">Reference proteome</keyword>
<dbReference type="EMBL" id="MU154570">
    <property type="protein sequence ID" value="KAF9494636.1"/>
    <property type="molecule type" value="Genomic_DNA"/>
</dbReference>
<dbReference type="Proteomes" id="UP000807025">
    <property type="component" value="Unassembled WGS sequence"/>
</dbReference>
<proteinExistence type="predicted"/>
<dbReference type="AlphaFoldDB" id="A0A9P5ZVW9"/>
<feature type="compositionally biased region" description="Basic and acidic residues" evidence="1">
    <location>
        <begin position="163"/>
        <end position="182"/>
    </location>
</feature>
<protein>
    <submittedName>
        <fullName evidence="2">Uncharacterized protein</fullName>
    </submittedName>
</protein>
<accession>A0A9P5ZVW9</accession>
<feature type="compositionally biased region" description="Polar residues" evidence="1">
    <location>
        <begin position="1"/>
        <end position="16"/>
    </location>
</feature>
<feature type="region of interest" description="Disordered" evidence="1">
    <location>
        <begin position="132"/>
        <end position="182"/>
    </location>
</feature>
<evidence type="ECO:0000313" key="2">
    <source>
        <dbReference type="EMBL" id="KAF9494636.1"/>
    </source>
</evidence>
<feature type="compositionally biased region" description="Basic and acidic residues" evidence="1">
    <location>
        <begin position="35"/>
        <end position="51"/>
    </location>
</feature>
<feature type="region of interest" description="Disordered" evidence="1">
    <location>
        <begin position="1"/>
        <end position="51"/>
    </location>
</feature>